<feature type="coiled-coil region" evidence="1">
    <location>
        <begin position="8"/>
        <end position="56"/>
    </location>
</feature>
<dbReference type="AlphaFoldDB" id="A0A366HFN6"/>
<dbReference type="InterPro" id="IPR011330">
    <property type="entry name" value="Glyco_hydro/deAcase_b/a-brl"/>
</dbReference>
<keyword evidence="1" id="KW-0175">Coiled coil</keyword>
<comment type="caution">
    <text evidence="2">The sequence shown here is derived from an EMBL/GenBank/DDBJ whole genome shotgun (WGS) entry which is preliminary data.</text>
</comment>
<dbReference type="RefSeq" id="WP_113960015.1">
    <property type="nucleotide sequence ID" value="NZ_QNRR01000007.1"/>
</dbReference>
<evidence type="ECO:0008006" key="4">
    <source>
        <dbReference type="Google" id="ProtNLM"/>
    </source>
</evidence>
<name>A0A366HFN6_9BACT</name>
<dbReference type="EMBL" id="QNRR01000007">
    <property type="protein sequence ID" value="RBP41383.1"/>
    <property type="molecule type" value="Genomic_DNA"/>
</dbReference>
<dbReference type="Gene3D" id="3.20.20.370">
    <property type="entry name" value="Glycoside hydrolase/deacetylase"/>
    <property type="match status" value="1"/>
</dbReference>
<dbReference type="SUPFAM" id="SSF88713">
    <property type="entry name" value="Glycoside hydrolase/deacetylase"/>
    <property type="match status" value="1"/>
</dbReference>
<proteinExistence type="predicted"/>
<gene>
    <name evidence="2" type="ORF">DES53_107215</name>
</gene>
<evidence type="ECO:0000256" key="1">
    <source>
        <dbReference type="SAM" id="Coils"/>
    </source>
</evidence>
<dbReference type="GO" id="GO:0005975">
    <property type="term" value="P:carbohydrate metabolic process"/>
    <property type="evidence" value="ECO:0007669"/>
    <property type="project" value="InterPro"/>
</dbReference>
<evidence type="ECO:0000313" key="3">
    <source>
        <dbReference type="Proteomes" id="UP000253426"/>
    </source>
</evidence>
<organism evidence="2 3">
    <name type="scientific">Roseimicrobium gellanilyticum</name>
    <dbReference type="NCBI Taxonomy" id="748857"/>
    <lineage>
        <taxon>Bacteria</taxon>
        <taxon>Pseudomonadati</taxon>
        <taxon>Verrucomicrobiota</taxon>
        <taxon>Verrucomicrobiia</taxon>
        <taxon>Verrucomicrobiales</taxon>
        <taxon>Verrucomicrobiaceae</taxon>
        <taxon>Roseimicrobium</taxon>
    </lineage>
</organism>
<reference evidence="2 3" key="1">
    <citation type="submission" date="2018-06" db="EMBL/GenBank/DDBJ databases">
        <title>Genomic Encyclopedia of Type Strains, Phase IV (KMG-IV): sequencing the most valuable type-strain genomes for metagenomic binning, comparative biology and taxonomic classification.</title>
        <authorList>
            <person name="Goeker M."/>
        </authorList>
    </citation>
    <scope>NUCLEOTIDE SEQUENCE [LARGE SCALE GENOMIC DNA]</scope>
    <source>
        <strain evidence="2 3">DSM 25532</strain>
    </source>
</reference>
<keyword evidence="3" id="KW-1185">Reference proteome</keyword>
<dbReference type="OrthoDB" id="181968at2"/>
<protein>
    <recommendedName>
        <fullName evidence="4">Polysaccharide deacetylase</fullName>
    </recommendedName>
</protein>
<dbReference type="Proteomes" id="UP000253426">
    <property type="component" value="Unassembled WGS sequence"/>
</dbReference>
<evidence type="ECO:0000313" key="2">
    <source>
        <dbReference type="EMBL" id="RBP41383.1"/>
    </source>
</evidence>
<accession>A0A366HFN6</accession>
<sequence>MKFPFISKSRHHAEVERLKSSLAKAKEEKKRVEEKVTRLRTKLDAESRRAAELEALCEARLTVIESSHSSVTAQADPALIQLCEARLREMERLQSHLSEMRRSRIELLDRLSLTRAAASPYTGPAIPTILGVDVEPDARVVEPSDASWQSTSEFFRRTSAFRSLLSAVAGGAPVHFTWFPRADPQVEKSNGSATWAFEQFKEEWNSMLSEGDEIGLHVHPWRWDEQANEWFQDHVDEAWVTSCVRSAIEAYRRALDKTPASYRGGDRYLSNAVVRILEQEGVQVDVTLERMPEVARLVEAERGTGVIPDGTSIPSRAYRPSAKDFRIADPENSTGLGILPLTSYEKGSLSPWLPNVLFEEELDRLLSQSSAADAEGPTHLAFVIRSNLVALPTWEDFVENALSLARRAREGRLVFATASEAWSIASSSL</sequence>